<evidence type="ECO:0000256" key="3">
    <source>
        <dbReference type="ARBA" id="ARBA00023125"/>
    </source>
</evidence>
<reference evidence="6 7" key="1">
    <citation type="submission" date="2019-02" db="EMBL/GenBank/DDBJ databases">
        <title>Deep-cultivation of Planctomycetes and their phenomic and genomic characterization uncovers novel biology.</title>
        <authorList>
            <person name="Wiegand S."/>
            <person name="Jogler M."/>
            <person name="Boedeker C."/>
            <person name="Pinto D."/>
            <person name="Vollmers J."/>
            <person name="Rivas-Marin E."/>
            <person name="Kohn T."/>
            <person name="Peeters S.H."/>
            <person name="Heuer A."/>
            <person name="Rast P."/>
            <person name="Oberbeckmann S."/>
            <person name="Bunk B."/>
            <person name="Jeske O."/>
            <person name="Meyerdierks A."/>
            <person name="Storesund J.E."/>
            <person name="Kallscheuer N."/>
            <person name="Luecker S."/>
            <person name="Lage O.M."/>
            <person name="Pohl T."/>
            <person name="Merkel B.J."/>
            <person name="Hornburger P."/>
            <person name="Mueller R.-W."/>
            <person name="Bruemmer F."/>
            <person name="Labrenz M."/>
            <person name="Spormann A.M."/>
            <person name="Op den Camp H."/>
            <person name="Overmann J."/>
            <person name="Amann R."/>
            <person name="Jetten M.S.M."/>
            <person name="Mascher T."/>
            <person name="Medema M.H."/>
            <person name="Devos D.P."/>
            <person name="Kaster A.-K."/>
            <person name="Ovreas L."/>
            <person name="Rohde M."/>
            <person name="Galperin M.Y."/>
            <person name="Jogler C."/>
        </authorList>
    </citation>
    <scope>NUCLEOTIDE SEQUENCE [LARGE SCALE GENOMIC DNA]</scope>
    <source>
        <strain evidence="6 7">TBK1r</strain>
    </source>
</reference>
<dbReference type="InterPro" id="IPR013325">
    <property type="entry name" value="RNA_pol_sigma_r2"/>
</dbReference>
<keyword evidence="3" id="KW-0238">DNA-binding</keyword>
<keyword evidence="2" id="KW-0731">Sigma factor</keyword>
<gene>
    <name evidence="6" type="primary">cnrH_1</name>
    <name evidence="6" type="ORF">TBK1r_22850</name>
</gene>
<dbReference type="SUPFAM" id="SSF88946">
    <property type="entry name" value="Sigma2 domain of RNA polymerase sigma factors"/>
    <property type="match status" value="1"/>
</dbReference>
<dbReference type="InterPro" id="IPR014284">
    <property type="entry name" value="RNA_pol_sigma-70_dom"/>
</dbReference>
<sequence>MHSTHFRDEPSTSASLLARAREGDAESWKQLAQVYGPIVYGWARRCGCQAADAADVMQDTFASVAKALSRFDGGRDGATFRGWLWTISRNKIRDRARIAAEEKAAGGTAANLALMQIADAQAIDADDPPTTALADSLDARRRMIELLRQCFDQRTWQMFWETAVIGRPPLDVADEMGVSKWAVYKARARVLQRLQLEMKGLE</sequence>
<accession>A0ABX5XMZ0</accession>
<proteinExistence type="predicted"/>
<evidence type="ECO:0000256" key="2">
    <source>
        <dbReference type="ARBA" id="ARBA00023082"/>
    </source>
</evidence>
<dbReference type="InterPro" id="IPR007627">
    <property type="entry name" value="RNA_pol_sigma70_r2"/>
</dbReference>
<keyword evidence="4" id="KW-0804">Transcription</keyword>
<dbReference type="Proteomes" id="UP000318081">
    <property type="component" value="Chromosome"/>
</dbReference>
<dbReference type="InterPro" id="IPR039425">
    <property type="entry name" value="RNA_pol_sigma-70-like"/>
</dbReference>
<dbReference type="PANTHER" id="PTHR43133:SF8">
    <property type="entry name" value="RNA POLYMERASE SIGMA FACTOR HI_1459-RELATED"/>
    <property type="match status" value="1"/>
</dbReference>
<feature type="domain" description="RNA polymerase sigma-70 region 2" evidence="5">
    <location>
        <begin position="33"/>
        <end position="97"/>
    </location>
</feature>
<evidence type="ECO:0000313" key="7">
    <source>
        <dbReference type="Proteomes" id="UP000318081"/>
    </source>
</evidence>
<organism evidence="6 7">
    <name type="scientific">Stieleria magnilauensis</name>
    <dbReference type="NCBI Taxonomy" id="2527963"/>
    <lineage>
        <taxon>Bacteria</taxon>
        <taxon>Pseudomonadati</taxon>
        <taxon>Planctomycetota</taxon>
        <taxon>Planctomycetia</taxon>
        <taxon>Pirellulales</taxon>
        <taxon>Pirellulaceae</taxon>
        <taxon>Stieleria</taxon>
    </lineage>
</organism>
<evidence type="ECO:0000259" key="5">
    <source>
        <dbReference type="Pfam" id="PF04542"/>
    </source>
</evidence>
<protein>
    <submittedName>
        <fullName evidence="6">RNA polymerase sigma factor CnrH</fullName>
    </submittedName>
</protein>
<evidence type="ECO:0000256" key="4">
    <source>
        <dbReference type="ARBA" id="ARBA00023163"/>
    </source>
</evidence>
<dbReference type="Pfam" id="PF04542">
    <property type="entry name" value="Sigma70_r2"/>
    <property type="match status" value="1"/>
</dbReference>
<name>A0ABX5XMZ0_9BACT</name>
<dbReference type="Gene3D" id="1.10.1740.10">
    <property type="match status" value="1"/>
</dbReference>
<keyword evidence="7" id="KW-1185">Reference proteome</keyword>
<dbReference type="PANTHER" id="PTHR43133">
    <property type="entry name" value="RNA POLYMERASE ECF-TYPE SIGMA FACTO"/>
    <property type="match status" value="1"/>
</dbReference>
<evidence type="ECO:0000256" key="1">
    <source>
        <dbReference type="ARBA" id="ARBA00023015"/>
    </source>
</evidence>
<dbReference type="NCBIfam" id="TIGR02937">
    <property type="entry name" value="sigma70-ECF"/>
    <property type="match status" value="1"/>
</dbReference>
<dbReference type="RefSeq" id="WP_145210072.1">
    <property type="nucleotide sequence ID" value="NZ_CP036432.1"/>
</dbReference>
<evidence type="ECO:0000313" key="6">
    <source>
        <dbReference type="EMBL" id="QDV83347.1"/>
    </source>
</evidence>
<dbReference type="EMBL" id="CP036432">
    <property type="protein sequence ID" value="QDV83347.1"/>
    <property type="molecule type" value="Genomic_DNA"/>
</dbReference>
<keyword evidence="1" id="KW-0805">Transcription regulation</keyword>